<keyword evidence="2" id="KW-1133">Transmembrane helix</keyword>
<keyword evidence="2" id="KW-0472">Membrane</keyword>
<proteinExistence type="predicted"/>
<dbReference type="AlphaFoldDB" id="A0A521CQZ8"/>
<feature type="region of interest" description="Disordered" evidence="1">
    <location>
        <begin position="32"/>
        <end position="56"/>
    </location>
</feature>
<evidence type="ECO:0000313" key="4">
    <source>
        <dbReference type="Proteomes" id="UP000319040"/>
    </source>
</evidence>
<gene>
    <name evidence="3" type="ORF">SAMN06265379_103360</name>
</gene>
<evidence type="ECO:0000256" key="2">
    <source>
        <dbReference type="SAM" id="Phobius"/>
    </source>
</evidence>
<dbReference type="RefSeq" id="WP_142533048.1">
    <property type="nucleotide sequence ID" value="NZ_FXTB01000003.1"/>
</dbReference>
<accession>A0A521CQZ8</accession>
<feature type="transmembrane region" description="Helical" evidence="2">
    <location>
        <begin position="6"/>
        <end position="22"/>
    </location>
</feature>
<keyword evidence="2" id="KW-0812">Transmembrane</keyword>
<organism evidence="3 4">
    <name type="scientific">Saccharicrinis carchari</name>
    <dbReference type="NCBI Taxonomy" id="1168039"/>
    <lineage>
        <taxon>Bacteria</taxon>
        <taxon>Pseudomonadati</taxon>
        <taxon>Bacteroidota</taxon>
        <taxon>Bacteroidia</taxon>
        <taxon>Marinilabiliales</taxon>
        <taxon>Marinilabiliaceae</taxon>
        <taxon>Saccharicrinis</taxon>
    </lineage>
</organism>
<keyword evidence="4" id="KW-1185">Reference proteome</keyword>
<feature type="compositionally biased region" description="Acidic residues" evidence="1">
    <location>
        <begin position="37"/>
        <end position="47"/>
    </location>
</feature>
<sequence>MENLGDLLYIVFAIIAVFYSFIKKNAQKAKEATPPIFEEDEDGEGFEPDDRTIEGAPGTRATVVQPAAMYPDQPLKERVLDNSMEEKKKQMEQSFSRIKRTSDIKKTIELEEEESTGGYIKDFDLRAAVIYSELLKRPEF</sequence>
<dbReference type="Proteomes" id="UP000319040">
    <property type="component" value="Unassembled WGS sequence"/>
</dbReference>
<evidence type="ECO:0000256" key="1">
    <source>
        <dbReference type="SAM" id="MobiDB-lite"/>
    </source>
</evidence>
<evidence type="ECO:0000313" key="3">
    <source>
        <dbReference type="EMBL" id="SMO61181.1"/>
    </source>
</evidence>
<dbReference type="OrthoDB" id="1121696at2"/>
<dbReference type="EMBL" id="FXTB01000003">
    <property type="protein sequence ID" value="SMO61181.1"/>
    <property type="molecule type" value="Genomic_DNA"/>
</dbReference>
<protein>
    <submittedName>
        <fullName evidence="3">Uncharacterized protein</fullName>
    </submittedName>
</protein>
<reference evidence="3 4" key="1">
    <citation type="submission" date="2017-05" db="EMBL/GenBank/DDBJ databases">
        <authorList>
            <person name="Varghese N."/>
            <person name="Submissions S."/>
        </authorList>
    </citation>
    <scope>NUCLEOTIDE SEQUENCE [LARGE SCALE GENOMIC DNA]</scope>
    <source>
        <strain evidence="3 4">DSM 27040</strain>
    </source>
</reference>
<name>A0A521CQZ8_SACCC</name>